<dbReference type="OrthoDB" id="395886at2"/>
<dbReference type="InterPro" id="IPR033379">
    <property type="entry name" value="Acid_Pase_AS"/>
</dbReference>
<dbReference type="PANTHER" id="PTHR11567:SF110">
    <property type="entry name" value="2-PHOSPHOXYLOSE PHOSPHATASE 1"/>
    <property type="match status" value="1"/>
</dbReference>
<dbReference type="PROSITE" id="PS51257">
    <property type="entry name" value="PROKAR_LIPOPROTEIN"/>
    <property type="match status" value="1"/>
</dbReference>
<sequence>MEIIDRLSKLSALMLLGCSCLPALAVSTPVNGYVLERVVILSRHGVRSPTKQTDLMNNVTPDKWPQWPVQAGYLTPQGEHLMTLMGGFYRDYFRSHNLLPSQGCPTDGSLYVWADIDQRTRLTGQAFLAGVAPECDLKIHHQADLKTTDALFHPVEAGICKLDKQQTQQAVEKQLGAPLATLSQRYALPLAQMGEILNFAASPYCKEMQTKGQSCDFASFTPNQIHLSPNGQKVSLSGPLALSSTLSEIFLLQYAQGMPEVAWQRLSGEDNWRSLMSLHNEQFNLMAKTPYIASHKGTPLLKEISATLAGQQGTLKRPANNRILFIAGHDTNIANIAGMLGLNWELPHQPDNTPPGGGLVFELWNNPQDHQQYVSVKMFYQTMEQLRNGEKLDMHHPAGMVQVAIAGCENSNSSVLCSLKDLQKKVSQAIQPACQLSMQ</sequence>
<dbReference type="RefSeq" id="WP_029095759.1">
    <property type="nucleotide sequence ID" value="NZ_PDDX01000001.1"/>
</dbReference>
<dbReference type="InterPro" id="IPR029033">
    <property type="entry name" value="His_PPase_superfam"/>
</dbReference>
<organism evidence="4 5">
    <name type="scientific">Budvicia aquatica</name>
    <dbReference type="NCBI Taxonomy" id="82979"/>
    <lineage>
        <taxon>Bacteria</taxon>
        <taxon>Pseudomonadati</taxon>
        <taxon>Pseudomonadota</taxon>
        <taxon>Gammaproteobacteria</taxon>
        <taxon>Enterobacterales</taxon>
        <taxon>Budviciaceae</taxon>
        <taxon>Budvicia</taxon>
    </lineage>
</organism>
<feature type="signal peptide" evidence="3">
    <location>
        <begin position="1"/>
        <end position="25"/>
    </location>
</feature>
<gene>
    <name evidence="4" type="ORF">CRN84_16980</name>
</gene>
<comment type="similarity">
    <text evidence="1">Belongs to the histidine acid phosphatase family.</text>
</comment>
<reference evidence="5" key="1">
    <citation type="submission" date="2017-09" db="EMBL/GenBank/DDBJ databases">
        <title>FDA dAtabase for Regulatory Grade micrObial Sequences (FDA-ARGOS): Supporting development and validation of Infectious Disease Dx tests.</title>
        <authorList>
            <person name="Minogue T."/>
            <person name="Wolcott M."/>
            <person name="Wasieloski L."/>
            <person name="Aguilar W."/>
            <person name="Moore D."/>
            <person name="Tallon L."/>
            <person name="Sadzewicz L."/>
            <person name="Ott S."/>
            <person name="Zhao X."/>
            <person name="Nagaraj S."/>
            <person name="Vavikolanu K."/>
            <person name="Aluvathingal J."/>
            <person name="Nadendla S."/>
            <person name="Sichtig H."/>
        </authorList>
    </citation>
    <scope>NUCLEOTIDE SEQUENCE [LARGE SCALE GENOMIC DNA]</scope>
    <source>
        <strain evidence="5">FDAARGOS_387</strain>
    </source>
</reference>
<dbReference type="NCBIfam" id="NF007552">
    <property type="entry name" value="PRK10172.1"/>
    <property type="match status" value="1"/>
</dbReference>
<dbReference type="PROSITE" id="PS00616">
    <property type="entry name" value="HIS_ACID_PHOSPHAT_1"/>
    <property type="match status" value="1"/>
</dbReference>
<dbReference type="InterPro" id="IPR050645">
    <property type="entry name" value="Histidine_acid_phosphatase"/>
</dbReference>
<evidence type="ECO:0000313" key="4">
    <source>
        <dbReference type="EMBL" id="PHI30911.1"/>
    </source>
</evidence>
<dbReference type="GO" id="GO:0050308">
    <property type="term" value="F:sugar-phosphatase activity"/>
    <property type="evidence" value="ECO:0007669"/>
    <property type="project" value="TreeGrafter"/>
</dbReference>
<feature type="chain" id="PRO_5012654590" evidence="3">
    <location>
        <begin position="26"/>
        <end position="439"/>
    </location>
</feature>
<dbReference type="AlphaFoldDB" id="A0A2C6DQ33"/>
<dbReference type="PANTHER" id="PTHR11567">
    <property type="entry name" value="ACID PHOSPHATASE-RELATED"/>
    <property type="match status" value="1"/>
</dbReference>
<accession>A0A2C6DQ33</accession>
<evidence type="ECO:0000256" key="1">
    <source>
        <dbReference type="ARBA" id="ARBA00005375"/>
    </source>
</evidence>
<comment type="caution">
    <text evidence="4">The sequence shown here is derived from an EMBL/GenBank/DDBJ whole genome shotgun (WGS) entry which is preliminary data.</text>
</comment>
<dbReference type="Gene3D" id="3.40.50.1240">
    <property type="entry name" value="Phosphoglycerate mutase-like"/>
    <property type="match status" value="2"/>
</dbReference>
<dbReference type="Pfam" id="PF00328">
    <property type="entry name" value="His_Phos_2"/>
    <property type="match status" value="1"/>
</dbReference>
<dbReference type="GO" id="GO:0030288">
    <property type="term" value="C:outer membrane-bounded periplasmic space"/>
    <property type="evidence" value="ECO:0007669"/>
    <property type="project" value="TreeGrafter"/>
</dbReference>
<evidence type="ECO:0000313" key="5">
    <source>
        <dbReference type="Proteomes" id="UP000224974"/>
    </source>
</evidence>
<dbReference type="Proteomes" id="UP000224974">
    <property type="component" value="Unassembled WGS sequence"/>
</dbReference>
<dbReference type="CDD" id="cd07061">
    <property type="entry name" value="HP_HAP_like"/>
    <property type="match status" value="1"/>
</dbReference>
<protein>
    <submittedName>
        <fullName evidence="4">AppA family phytase/histidine-type acid phosphatase</fullName>
    </submittedName>
</protein>
<proteinExistence type="inferred from homology"/>
<dbReference type="InterPro" id="IPR000560">
    <property type="entry name" value="His_Pase_clade-2"/>
</dbReference>
<keyword evidence="3" id="KW-0732">Signal</keyword>
<evidence type="ECO:0000256" key="2">
    <source>
        <dbReference type="ARBA" id="ARBA00022801"/>
    </source>
</evidence>
<name>A0A2C6DQ33_9GAMM</name>
<dbReference type="EMBL" id="PDDX01000001">
    <property type="protein sequence ID" value="PHI30911.1"/>
    <property type="molecule type" value="Genomic_DNA"/>
</dbReference>
<dbReference type="STRING" id="1111728.GCA_000427805_03729"/>
<keyword evidence="2" id="KW-0378">Hydrolase</keyword>
<dbReference type="SUPFAM" id="SSF53254">
    <property type="entry name" value="Phosphoglycerate mutase-like"/>
    <property type="match status" value="1"/>
</dbReference>
<evidence type="ECO:0000256" key="3">
    <source>
        <dbReference type="SAM" id="SignalP"/>
    </source>
</evidence>
<keyword evidence="5" id="KW-1185">Reference proteome</keyword>